<evidence type="ECO:0000313" key="1">
    <source>
        <dbReference type="EMBL" id="KKM24551.1"/>
    </source>
</evidence>
<dbReference type="SUPFAM" id="SSF57783">
    <property type="entry name" value="Zinc beta-ribbon"/>
    <property type="match status" value="1"/>
</dbReference>
<comment type="caution">
    <text evidence="1">The sequence shown here is derived from an EMBL/GenBank/DDBJ whole genome shotgun (WGS) entry which is preliminary data.</text>
</comment>
<organism evidence="1">
    <name type="scientific">marine sediment metagenome</name>
    <dbReference type="NCBI Taxonomy" id="412755"/>
    <lineage>
        <taxon>unclassified sequences</taxon>
        <taxon>metagenomes</taxon>
        <taxon>ecological metagenomes</taxon>
    </lineage>
</organism>
<dbReference type="AlphaFoldDB" id="A0A0F9IAD5"/>
<accession>A0A0F9IAD5</accession>
<reference evidence="1" key="1">
    <citation type="journal article" date="2015" name="Nature">
        <title>Complex archaea that bridge the gap between prokaryotes and eukaryotes.</title>
        <authorList>
            <person name="Spang A."/>
            <person name="Saw J.H."/>
            <person name="Jorgensen S.L."/>
            <person name="Zaremba-Niedzwiedzka K."/>
            <person name="Martijn J."/>
            <person name="Lind A.E."/>
            <person name="van Eijk R."/>
            <person name="Schleper C."/>
            <person name="Guy L."/>
            <person name="Ettema T.J."/>
        </authorList>
    </citation>
    <scope>NUCLEOTIDE SEQUENCE</scope>
</reference>
<proteinExistence type="predicted"/>
<gene>
    <name evidence="1" type="ORF">LCGC14_1604080</name>
</gene>
<sequence>MGDVIVGKPRCKKCNSSQVYIRQLTNEKVCQHCGHVEKIELKGGKD</sequence>
<name>A0A0F9IAD5_9ZZZZ</name>
<dbReference type="EMBL" id="LAZR01012904">
    <property type="protein sequence ID" value="KKM24551.1"/>
    <property type="molecule type" value="Genomic_DNA"/>
</dbReference>
<protein>
    <submittedName>
        <fullName evidence="1">Uncharacterized protein</fullName>
    </submittedName>
</protein>